<keyword evidence="6 8" id="KW-0472">Membrane</keyword>
<keyword evidence="4 8" id="KW-0812">Transmembrane</keyword>
<dbReference type="EMBL" id="VUJU01000399">
    <property type="protein sequence ID" value="KAF0770666.1"/>
    <property type="molecule type" value="Genomic_DNA"/>
</dbReference>
<feature type="transmembrane region" description="Helical" evidence="8">
    <location>
        <begin position="174"/>
        <end position="201"/>
    </location>
</feature>
<accession>A0A6G0ZIA9</accession>
<comment type="subcellular location">
    <subcellularLocation>
        <location evidence="1">Endomembrane system</location>
        <topology evidence="1">Multi-pass membrane protein</topology>
    </subcellularLocation>
</comment>
<comment type="caution">
    <text evidence="9">The sequence shown here is derived from an EMBL/GenBank/DDBJ whole genome shotgun (WGS) entry which is preliminary data.</text>
</comment>
<dbReference type="InterPro" id="IPR051115">
    <property type="entry name" value="LAPTM_transporter"/>
</dbReference>
<keyword evidence="10" id="KW-1185">Reference proteome</keyword>
<evidence type="ECO:0000256" key="4">
    <source>
        <dbReference type="ARBA" id="ARBA00022692"/>
    </source>
</evidence>
<evidence type="ECO:0000256" key="5">
    <source>
        <dbReference type="ARBA" id="ARBA00022989"/>
    </source>
</evidence>
<evidence type="ECO:0000313" key="10">
    <source>
        <dbReference type="Proteomes" id="UP000478052"/>
    </source>
</evidence>
<dbReference type="InterPro" id="IPR004687">
    <property type="entry name" value="LAPTM4/5"/>
</dbReference>
<evidence type="ECO:0000313" key="9">
    <source>
        <dbReference type="EMBL" id="KAF0770666.1"/>
    </source>
</evidence>
<feature type="transmembrane region" description="Helical" evidence="8">
    <location>
        <begin position="41"/>
        <end position="62"/>
    </location>
</feature>
<comment type="similarity">
    <text evidence="2">Belongs to the LAPTM4/LAPTM5 transporter family.</text>
</comment>
<sequence>MLIDILMQTQQPSINSTFKFIERRKNEWRCLLCCHVRTGTIFLGLWHLMLQLLAISTLGVFLQHPELLKPVRITTRSSTDVNELPTALAERNIPTYNNYVSTDGSSALLNYDQDDMIEPTIGSASTNVENYSFGMFMGRPFNTDDLNYGMFLIFFTLIITISMIYGAIKGKPKLLIPFFCMQLFDLFVTILSAFGYLCYLPDFQRLIIRTESQYLPSGITSVNPRFMSFIVIFSLFVTIISKVTNAGYFVGVVWSCYKYLTLKRSSAQPTIHYIESNFVVQNLLRPDYDFNMKKFPPPPPSYAVAVGEDNATHPDVPPPSYNTTH</sequence>
<reference evidence="9 10" key="1">
    <citation type="submission" date="2019-08" db="EMBL/GenBank/DDBJ databases">
        <title>Whole genome of Aphis craccivora.</title>
        <authorList>
            <person name="Voronova N.V."/>
            <person name="Shulinski R.S."/>
            <person name="Bandarenka Y.V."/>
            <person name="Zhorov D.G."/>
            <person name="Warner D."/>
        </authorList>
    </citation>
    <scope>NUCLEOTIDE SEQUENCE [LARGE SCALE GENOMIC DNA]</scope>
    <source>
        <strain evidence="9">180601</strain>
        <tissue evidence="9">Whole Body</tissue>
    </source>
</reference>
<dbReference type="PANTHER" id="PTHR12479">
    <property type="entry name" value="LYSOSOMAL-ASSOCIATED TRANSMEMBRANE PROTEIN"/>
    <property type="match status" value="1"/>
</dbReference>
<proteinExistence type="inferred from homology"/>
<dbReference type="Proteomes" id="UP000478052">
    <property type="component" value="Unassembled WGS sequence"/>
</dbReference>
<keyword evidence="3" id="KW-0813">Transport</keyword>
<dbReference type="OrthoDB" id="10002163at2759"/>
<dbReference type="Pfam" id="PF03821">
    <property type="entry name" value="Mtp"/>
    <property type="match status" value="1"/>
</dbReference>
<evidence type="ECO:0000256" key="6">
    <source>
        <dbReference type="ARBA" id="ARBA00023136"/>
    </source>
</evidence>
<feature type="compositionally biased region" description="Pro residues" evidence="7">
    <location>
        <begin position="315"/>
        <end position="325"/>
    </location>
</feature>
<evidence type="ECO:0000256" key="3">
    <source>
        <dbReference type="ARBA" id="ARBA00022448"/>
    </source>
</evidence>
<evidence type="ECO:0000256" key="7">
    <source>
        <dbReference type="SAM" id="MobiDB-lite"/>
    </source>
</evidence>
<protein>
    <submittedName>
        <fullName evidence="9">Lysosomal-associated transmembrane protein 4A</fullName>
    </submittedName>
</protein>
<evidence type="ECO:0000256" key="2">
    <source>
        <dbReference type="ARBA" id="ARBA00010076"/>
    </source>
</evidence>
<gene>
    <name evidence="9" type="ORF">FWK35_00007236</name>
</gene>
<name>A0A6G0ZIA9_APHCR</name>
<dbReference type="PANTHER" id="PTHR12479:SF10">
    <property type="entry name" value="LYSOSOMAL-ASSOCIATED TRANSMEMBRANE PROTEIN"/>
    <property type="match status" value="1"/>
</dbReference>
<evidence type="ECO:0000256" key="1">
    <source>
        <dbReference type="ARBA" id="ARBA00004127"/>
    </source>
</evidence>
<feature type="transmembrane region" description="Helical" evidence="8">
    <location>
        <begin position="146"/>
        <end position="168"/>
    </location>
</feature>
<dbReference type="AlphaFoldDB" id="A0A6G0ZIA9"/>
<dbReference type="GO" id="GO:0012505">
    <property type="term" value="C:endomembrane system"/>
    <property type="evidence" value="ECO:0007669"/>
    <property type="project" value="UniProtKB-SubCell"/>
</dbReference>
<feature type="region of interest" description="Disordered" evidence="7">
    <location>
        <begin position="306"/>
        <end position="325"/>
    </location>
</feature>
<dbReference type="GO" id="GO:0005765">
    <property type="term" value="C:lysosomal membrane"/>
    <property type="evidence" value="ECO:0007669"/>
    <property type="project" value="TreeGrafter"/>
</dbReference>
<evidence type="ECO:0000256" key="8">
    <source>
        <dbReference type="SAM" id="Phobius"/>
    </source>
</evidence>
<keyword evidence="5 8" id="KW-1133">Transmembrane helix</keyword>
<organism evidence="9 10">
    <name type="scientific">Aphis craccivora</name>
    <name type="common">Cowpea aphid</name>
    <dbReference type="NCBI Taxonomy" id="307492"/>
    <lineage>
        <taxon>Eukaryota</taxon>
        <taxon>Metazoa</taxon>
        <taxon>Ecdysozoa</taxon>
        <taxon>Arthropoda</taxon>
        <taxon>Hexapoda</taxon>
        <taxon>Insecta</taxon>
        <taxon>Pterygota</taxon>
        <taxon>Neoptera</taxon>
        <taxon>Paraneoptera</taxon>
        <taxon>Hemiptera</taxon>
        <taxon>Sternorrhyncha</taxon>
        <taxon>Aphidomorpha</taxon>
        <taxon>Aphidoidea</taxon>
        <taxon>Aphididae</taxon>
        <taxon>Aphidini</taxon>
        <taxon>Aphis</taxon>
        <taxon>Aphis</taxon>
    </lineage>
</organism>